<dbReference type="PANTHER" id="PTHR10903">
    <property type="entry name" value="GTPASE, IMAP FAMILY MEMBER-RELATED"/>
    <property type="match status" value="1"/>
</dbReference>
<dbReference type="SUPFAM" id="SSF52540">
    <property type="entry name" value="P-loop containing nucleoside triphosphate hydrolases"/>
    <property type="match status" value="1"/>
</dbReference>
<evidence type="ECO:0000313" key="6">
    <source>
        <dbReference type="EMBL" id="CAL1532623.1"/>
    </source>
</evidence>
<evidence type="ECO:0000256" key="2">
    <source>
        <dbReference type="ARBA" id="ARBA00022741"/>
    </source>
</evidence>
<keyword evidence="7" id="KW-1185">Reference proteome</keyword>
<protein>
    <recommendedName>
        <fullName evidence="5">AIG1-type G domain-containing protein</fullName>
    </recommendedName>
</protein>
<organism evidence="6 7">
    <name type="scientific">Lymnaea stagnalis</name>
    <name type="common">Great pond snail</name>
    <name type="synonym">Helix stagnalis</name>
    <dbReference type="NCBI Taxonomy" id="6523"/>
    <lineage>
        <taxon>Eukaryota</taxon>
        <taxon>Metazoa</taxon>
        <taxon>Spiralia</taxon>
        <taxon>Lophotrochozoa</taxon>
        <taxon>Mollusca</taxon>
        <taxon>Gastropoda</taxon>
        <taxon>Heterobranchia</taxon>
        <taxon>Euthyneura</taxon>
        <taxon>Panpulmonata</taxon>
        <taxon>Hygrophila</taxon>
        <taxon>Lymnaeoidea</taxon>
        <taxon>Lymnaeidae</taxon>
        <taxon>Lymnaea</taxon>
    </lineage>
</organism>
<evidence type="ECO:0000256" key="4">
    <source>
        <dbReference type="SAM" id="Coils"/>
    </source>
</evidence>
<comment type="similarity">
    <text evidence="1">Belongs to the TRAFAC class TrmE-Era-EngA-EngB-Septin-like GTPase superfamily. AIG1/Toc34/Toc159-like paraseptin GTPase family. IAN subfamily.</text>
</comment>
<dbReference type="Proteomes" id="UP001497497">
    <property type="component" value="Unassembled WGS sequence"/>
</dbReference>
<comment type="caution">
    <text evidence="6">The sequence shown here is derived from an EMBL/GenBank/DDBJ whole genome shotgun (WGS) entry which is preliminary data.</text>
</comment>
<dbReference type="InterPro" id="IPR045058">
    <property type="entry name" value="GIMA/IAN/Toc"/>
</dbReference>
<dbReference type="InterPro" id="IPR027417">
    <property type="entry name" value="P-loop_NTPase"/>
</dbReference>
<name>A0AAV2HF77_LYMST</name>
<sequence length="427" mass="48059">MQKSEPGKSRDVDLLLIGKTGNGKSATGNTILKRKAFKSQASTTSVTKEIKKYFAQYKDRVITVVDGPGVGDTDLSNDDALQLVIRAMSQAIAANPQGYHAFLLVVRFGGRFTREDQQTIEVLKAIFGEAFVKKHCILVVTCGDNFDPGENECASFMSWCNAQVGVFKSLVDECGKRVVLFDNRTKDEDTIDGQIDELLKLVDGISKLGNGYNRYTDEHFAMARQKRDAIVVASKLPVIQQDTMKEGSLIIQQLSNVDLREPQSRLNALEGLRQRADNLVKSVIDQDKSTGALKDIIANAKHTRATVEEHIRTTTSAMELQEKTRQHKAEMERLREEKQRQMMANEAEARGKLEKRIAEMEREERESRARMERMIKEMKESAKKVEEENVDANNDSLWDVVKTVGSFLLSNLLGPIFTIARKLILKF</sequence>
<evidence type="ECO:0000256" key="3">
    <source>
        <dbReference type="ARBA" id="ARBA00023134"/>
    </source>
</evidence>
<feature type="coiled-coil region" evidence="4">
    <location>
        <begin position="317"/>
        <end position="395"/>
    </location>
</feature>
<dbReference type="PROSITE" id="PS51720">
    <property type="entry name" value="G_AIG1"/>
    <property type="match status" value="1"/>
</dbReference>
<dbReference type="InterPro" id="IPR006703">
    <property type="entry name" value="G_AIG1"/>
</dbReference>
<accession>A0AAV2HF77</accession>
<dbReference type="Gene3D" id="3.40.50.300">
    <property type="entry name" value="P-loop containing nucleotide triphosphate hydrolases"/>
    <property type="match status" value="1"/>
</dbReference>
<keyword evidence="4" id="KW-0175">Coiled coil</keyword>
<proteinExistence type="inferred from homology"/>
<dbReference type="Pfam" id="PF04548">
    <property type="entry name" value="AIG1"/>
    <property type="match status" value="1"/>
</dbReference>
<evidence type="ECO:0000259" key="5">
    <source>
        <dbReference type="PROSITE" id="PS51720"/>
    </source>
</evidence>
<keyword evidence="2" id="KW-0547">Nucleotide-binding</keyword>
<gene>
    <name evidence="6" type="ORF">GSLYS_00006641001</name>
</gene>
<reference evidence="6 7" key="1">
    <citation type="submission" date="2024-04" db="EMBL/GenBank/DDBJ databases">
        <authorList>
            <consortium name="Genoscope - CEA"/>
            <person name="William W."/>
        </authorList>
    </citation>
    <scope>NUCLEOTIDE SEQUENCE [LARGE SCALE GENOMIC DNA]</scope>
</reference>
<evidence type="ECO:0000256" key="1">
    <source>
        <dbReference type="ARBA" id="ARBA00008535"/>
    </source>
</evidence>
<dbReference type="AlphaFoldDB" id="A0AAV2HF77"/>
<dbReference type="PANTHER" id="PTHR10903:SF184">
    <property type="entry name" value="GTP-BINDING PROTEIN A"/>
    <property type="match status" value="1"/>
</dbReference>
<feature type="domain" description="AIG1-type G" evidence="5">
    <location>
        <begin position="9"/>
        <end position="224"/>
    </location>
</feature>
<dbReference type="FunFam" id="3.40.50.300:FF:000840">
    <property type="entry name" value="Immune-associated nucleotide-binding protein 9"/>
    <property type="match status" value="1"/>
</dbReference>
<dbReference type="EMBL" id="CAXITT010000120">
    <property type="protein sequence ID" value="CAL1532623.1"/>
    <property type="molecule type" value="Genomic_DNA"/>
</dbReference>
<dbReference type="GO" id="GO:0005525">
    <property type="term" value="F:GTP binding"/>
    <property type="evidence" value="ECO:0007669"/>
    <property type="project" value="UniProtKB-KW"/>
</dbReference>
<evidence type="ECO:0000313" key="7">
    <source>
        <dbReference type="Proteomes" id="UP001497497"/>
    </source>
</evidence>
<keyword evidence="3" id="KW-0342">GTP-binding</keyword>